<evidence type="ECO:0000256" key="1">
    <source>
        <dbReference type="SAM" id="MobiDB-lite"/>
    </source>
</evidence>
<accession>A0A5B8NSX6</accession>
<evidence type="ECO:0000313" key="3">
    <source>
        <dbReference type="Proteomes" id="UP000318453"/>
    </source>
</evidence>
<dbReference type="EMBL" id="CP042326">
    <property type="protein sequence ID" value="QDZ41140.1"/>
    <property type="molecule type" value="Genomic_DNA"/>
</dbReference>
<dbReference type="CDD" id="cd02980">
    <property type="entry name" value="TRX_Fd_family"/>
    <property type="match status" value="1"/>
</dbReference>
<dbReference type="InterPro" id="IPR036249">
    <property type="entry name" value="Thioredoxin-like_sf"/>
</dbReference>
<dbReference type="Proteomes" id="UP000318453">
    <property type="component" value="Chromosome"/>
</dbReference>
<dbReference type="KEGG" id="enn:FRE64_15035"/>
<sequence>MSGSKKEVRKFVLEGRFLNTVGKSTSKPKYMRLATAEGEQLLKISKALRPLIMQNHLEVGSWITVSGKETYKPKKGKRKRKIKTIDSHPTLASSPQSPLLEGKVKAKPKKEKKKESILVCQKSSCCKRGGKAVYQAAKETVAKHELRDRVQVKPTGCMGKCKKGPCLVMQQDKSRYVGIKPEEVPDIIAQRYIAVA</sequence>
<protein>
    <submittedName>
        <fullName evidence="2">(2Fe-2S) ferredoxin domain-containing protein</fullName>
    </submittedName>
</protein>
<dbReference type="Gene3D" id="3.40.30.10">
    <property type="entry name" value="Glutaredoxin"/>
    <property type="match status" value="1"/>
</dbReference>
<evidence type="ECO:0000313" key="2">
    <source>
        <dbReference type="EMBL" id="QDZ41140.1"/>
    </source>
</evidence>
<keyword evidence="3" id="KW-1185">Reference proteome</keyword>
<dbReference type="AlphaFoldDB" id="A0A5B8NSX6"/>
<proteinExistence type="predicted"/>
<reference evidence="2" key="1">
    <citation type="submission" date="2019-08" db="EMBL/GenBank/DDBJ databases">
        <title>Carotenoids and Carotenoid Binding Proteins in the Halophilic Cyanobacterium Euhalothece sp. ZM00.</title>
        <authorList>
            <person name="Cho S.M."/>
            <person name="Song J.Y."/>
            <person name="Park Y.-I."/>
        </authorList>
    </citation>
    <scope>NUCLEOTIDE SEQUENCE [LARGE SCALE GENOMIC DNA]</scope>
    <source>
        <strain evidence="2">Z-M001</strain>
    </source>
</reference>
<dbReference type="SUPFAM" id="SSF52833">
    <property type="entry name" value="Thioredoxin-like"/>
    <property type="match status" value="1"/>
</dbReference>
<name>A0A5B8NSX6_9CHRO</name>
<dbReference type="RefSeq" id="WP_146296976.1">
    <property type="nucleotide sequence ID" value="NZ_CP042326.1"/>
</dbReference>
<organism evidence="2 3">
    <name type="scientific">Euhalothece natronophila Z-M001</name>
    <dbReference type="NCBI Taxonomy" id="522448"/>
    <lineage>
        <taxon>Bacteria</taxon>
        <taxon>Bacillati</taxon>
        <taxon>Cyanobacteriota</taxon>
        <taxon>Cyanophyceae</taxon>
        <taxon>Oscillatoriophycideae</taxon>
        <taxon>Chroococcales</taxon>
        <taxon>Halothecacae</taxon>
        <taxon>Halothece cluster</taxon>
        <taxon>Euhalothece</taxon>
    </lineage>
</organism>
<dbReference type="OrthoDB" id="465045at2"/>
<feature type="compositionally biased region" description="Basic residues" evidence="1">
    <location>
        <begin position="73"/>
        <end position="82"/>
    </location>
</feature>
<dbReference type="Pfam" id="PF01257">
    <property type="entry name" value="2Fe-2S_thioredx"/>
    <property type="match status" value="1"/>
</dbReference>
<feature type="region of interest" description="Disordered" evidence="1">
    <location>
        <begin position="73"/>
        <end position="99"/>
    </location>
</feature>
<gene>
    <name evidence="2" type="ORF">FRE64_15035</name>
</gene>